<keyword evidence="2" id="KW-0436">Ligase</keyword>
<reference evidence="7" key="2">
    <citation type="submission" date="2020-09" db="EMBL/GenBank/DDBJ databases">
        <authorList>
            <person name="Sun Q."/>
            <person name="Zhou Y."/>
        </authorList>
    </citation>
    <scope>NUCLEOTIDE SEQUENCE</scope>
    <source>
        <strain evidence="7">CGMCC 1.15254</strain>
    </source>
</reference>
<proteinExistence type="inferred from homology"/>
<dbReference type="GO" id="GO:0016405">
    <property type="term" value="F:CoA-ligase activity"/>
    <property type="evidence" value="ECO:0007669"/>
    <property type="project" value="UniProtKB-ARBA"/>
</dbReference>
<dbReference type="Proteomes" id="UP000632498">
    <property type="component" value="Unassembled WGS sequence"/>
</dbReference>
<dbReference type="SUPFAM" id="SSF56801">
    <property type="entry name" value="Acetyl-CoA synthetase-like"/>
    <property type="match status" value="1"/>
</dbReference>
<dbReference type="InterPro" id="IPR051087">
    <property type="entry name" value="Mitochondrial_ACSM"/>
</dbReference>
<keyword evidence="4" id="KW-0067">ATP-binding</keyword>
<dbReference type="Pfam" id="PF13193">
    <property type="entry name" value="AMP-binding_C"/>
    <property type="match status" value="1"/>
</dbReference>
<name>A0A917C8E2_9PROT</name>
<keyword evidence="3" id="KW-0547">Nucleotide-binding</keyword>
<evidence type="ECO:0000256" key="3">
    <source>
        <dbReference type="ARBA" id="ARBA00022741"/>
    </source>
</evidence>
<comment type="caution">
    <text evidence="7">The sequence shown here is derived from an EMBL/GenBank/DDBJ whole genome shotgun (WGS) entry which is preliminary data.</text>
</comment>
<dbReference type="InterPro" id="IPR025110">
    <property type="entry name" value="AMP-bd_C"/>
</dbReference>
<dbReference type="FunFam" id="3.30.300.30:FF:000005">
    <property type="entry name" value="Acyl-coenzyme A synthetase ACSM5, mitochondrial"/>
    <property type="match status" value="1"/>
</dbReference>
<protein>
    <submittedName>
        <fullName evidence="7">Acyl-CoA synthetase</fullName>
    </submittedName>
</protein>
<sequence>MSDVYQAMRNEFSLEIPSNYNFAFDLVEKRAKDEPNKVAYIAVSRDGEQMEEHTYAKLNAKANRFANGLRSLGCKKGDFACVVIARIPAWYEVLVGAMKVGVVSMPGTNLLTAHDLEYRINRAGAKLAIVTAEHAEKIEEIKEKCPTLEHLIIIGEDRDGWVNFETLCSENSDELSRDDVEPTGADDMMLIYFTSGTTSMPKMVPRDYSYGLAHAITGKYWMDLQDGDVHWTLTDTGWAKAAWGMLFPPMLMGATIVLYDGDGRFDGDFHLKLIERLNVTSFCAPPTVYRVFAQMDLSPYNLGSLKHCIGAGEPLNPEVMRTWKQATGCDVYDGYGQTETVNIVANYKGMEIRPGSMGKPVPGLTVDVVDDDGHIVADDTVGHIAVKMTEQHPYGLFKGYFKDEAANAKCFSNGWYYTGDTATRDKDGYIWFVGRSDDVITSSGYRISPFEVESALIEHPAVAESAVVAKPDEMRGEIVKAYVTLAAGYEASDELEKEIQDFVKHLTAPYKYPREIEFRDALPKTISGKIRRVELRDEAKA</sequence>
<evidence type="ECO:0000259" key="5">
    <source>
        <dbReference type="Pfam" id="PF00501"/>
    </source>
</evidence>
<feature type="domain" description="AMP-dependent synthetase/ligase" evidence="5">
    <location>
        <begin position="28"/>
        <end position="401"/>
    </location>
</feature>
<evidence type="ECO:0000256" key="2">
    <source>
        <dbReference type="ARBA" id="ARBA00022598"/>
    </source>
</evidence>
<evidence type="ECO:0000313" key="8">
    <source>
        <dbReference type="Proteomes" id="UP000632498"/>
    </source>
</evidence>
<keyword evidence="8" id="KW-1185">Reference proteome</keyword>
<organism evidence="7 8">
    <name type="scientific">Terasakiella brassicae</name>
    <dbReference type="NCBI Taxonomy" id="1634917"/>
    <lineage>
        <taxon>Bacteria</taxon>
        <taxon>Pseudomonadati</taxon>
        <taxon>Pseudomonadota</taxon>
        <taxon>Alphaproteobacteria</taxon>
        <taxon>Rhodospirillales</taxon>
        <taxon>Terasakiellaceae</taxon>
        <taxon>Terasakiella</taxon>
    </lineage>
</organism>
<dbReference type="GO" id="GO:0006633">
    <property type="term" value="P:fatty acid biosynthetic process"/>
    <property type="evidence" value="ECO:0007669"/>
    <property type="project" value="TreeGrafter"/>
</dbReference>
<dbReference type="InterPro" id="IPR000873">
    <property type="entry name" value="AMP-dep_synth/lig_dom"/>
</dbReference>
<dbReference type="Gene3D" id="3.40.50.12780">
    <property type="entry name" value="N-terminal domain of ligase-like"/>
    <property type="match status" value="1"/>
</dbReference>
<dbReference type="GO" id="GO:0015645">
    <property type="term" value="F:fatty acid ligase activity"/>
    <property type="evidence" value="ECO:0007669"/>
    <property type="project" value="TreeGrafter"/>
</dbReference>
<dbReference type="RefSeq" id="WP_188667331.1">
    <property type="nucleotide sequence ID" value="NZ_BMHV01000054.1"/>
</dbReference>
<dbReference type="PROSITE" id="PS00455">
    <property type="entry name" value="AMP_BINDING"/>
    <property type="match status" value="1"/>
</dbReference>
<dbReference type="EMBL" id="BMHV01000054">
    <property type="protein sequence ID" value="GGF76669.1"/>
    <property type="molecule type" value="Genomic_DNA"/>
</dbReference>
<dbReference type="Gene3D" id="3.30.300.30">
    <property type="match status" value="1"/>
</dbReference>
<evidence type="ECO:0000256" key="4">
    <source>
        <dbReference type="ARBA" id="ARBA00022840"/>
    </source>
</evidence>
<dbReference type="InterPro" id="IPR042099">
    <property type="entry name" value="ANL_N_sf"/>
</dbReference>
<dbReference type="GO" id="GO:0006637">
    <property type="term" value="P:acyl-CoA metabolic process"/>
    <property type="evidence" value="ECO:0007669"/>
    <property type="project" value="TreeGrafter"/>
</dbReference>
<dbReference type="GO" id="GO:0004321">
    <property type="term" value="F:fatty-acyl-CoA synthase activity"/>
    <property type="evidence" value="ECO:0007669"/>
    <property type="project" value="TreeGrafter"/>
</dbReference>
<reference evidence="7" key="1">
    <citation type="journal article" date="2014" name="Int. J. Syst. Evol. Microbiol.">
        <title>Complete genome sequence of Corynebacterium casei LMG S-19264T (=DSM 44701T), isolated from a smear-ripened cheese.</title>
        <authorList>
            <consortium name="US DOE Joint Genome Institute (JGI-PGF)"/>
            <person name="Walter F."/>
            <person name="Albersmeier A."/>
            <person name="Kalinowski J."/>
            <person name="Ruckert C."/>
        </authorList>
    </citation>
    <scope>NUCLEOTIDE SEQUENCE</scope>
    <source>
        <strain evidence="7">CGMCC 1.15254</strain>
    </source>
</reference>
<dbReference type="PANTHER" id="PTHR43605:SF10">
    <property type="entry name" value="ACYL-COA SYNTHETASE MEDIUM CHAIN FAMILY MEMBER 3"/>
    <property type="match status" value="1"/>
</dbReference>
<accession>A0A917C8E2</accession>
<dbReference type="InterPro" id="IPR020845">
    <property type="entry name" value="AMP-binding_CS"/>
</dbReference>
<dbReference type="AlphaFoldDB" id="A0A917C8E2"/>
<dbReference type="PANTHER" id="PTHR43605">
    <property type="entry name" value="ACYL-COENZYME A SYNTHETASE"/>
    <property type="match status" value="1"/>
</dbReference>
<evidence type="ECO:0000256" key="1">
    <source>
        <dbReference type="ARBA" id="ARBA00006432"/>
    </source>
</evidence>
<dbReference type="InterPro" id="IPR045851">
    <property type="entry name" value="AMP-bd_C_sf"/>
</dbReference>
<comment type="similarity">
    <text evidence="1">Belongs to the ATP-dependent AMP-binding enzyme family.</text>
</comment>
<gene>
    <name evidence="7" type="ORF">GCM10011332_33330</name>
</gene>
<dbReference type="Pfam" id="PF00501">
    <property type="entry name" value="AMP-binding"/>
    <property type="match status" value="1"/>
</dbReference>
<evidence type="ECO:0000313" key="7">
    <source>
        <dbReference type="EMBL" id="GGF76669.1"/>
    </source>
</evidence>
<feature type="domain" description="AMP-binding enzyme C-terminal" evidence="6">
    <location>
        <begin position="451"/>
        <end position="529"/>
    </location>
</feature>
<dbReference type="GO" id="GO:0005524">
    <property type="term" value="F:ATP binding"/>
    <property type="evidence" value="ECO:0007669"/>
    <property type="project" value="UniProtKB-KW"/>
</dbReference>
<evidence type="ECO:0000259" key="6">
    <source>
        <dbReference type="Pfam" id="PF13193"/>
    </source>
</evidence>